<protein>
    <recommendedName>
        <fullName evidence="4">NfeD family protein</fullName>
    </recommendedName>
</protein>
<feature type="transmembrane region" description="Helical" evidence="1">
    <location>
        <begin position="52"/>
        <end position="68"/>
    </location>
</feature>
<keyword evidence="1" id="KW-1133">Transmembrane helix</keyword>
<dbReference type="AlphaFoldDB" id="A0A421BVA1"/>
<proteinExistence type="predicted"/>
<accession>A0A421BVA1</accession>
<sequence length="89" mass="9825">MLWELAWVWIAGGVVLALLEMLLPGFILLGFAIGAVCVGVLIWIGLLVTLPPMLLVMAVVAAIAWGLLRRVMGVRRGQVRTWHHDINEK</sequence>
<reference evidence="2 3" key="1">
    <citation type="submission" date="2018-10" db="EMBL/GenBank/DDBJ databases">
        <title>Rhodobacter sp . BO-81.</title>
        <authorList>
            <person name="Im W.T."/>
        </authorList>
    </citation>
    <scope>NUCLEOTIDE SEQUENCE [LARGE SCALE GENOMIC DNA]</scope>
    <source>
        <strain evidence="2 3">BO-81</strain>
    </source>
</reference>
<dbReference type="Proteomes" id="UP000279673">
    <property type="component" value="Unassembled WGS sequence"/>
</dbReference>
<dbReference type="RefSeq" id="WP_121530522.1">
    <property type="nucleotide sequence ID" value="NZ_RCHI01000002.1"/>
</dbReference>
<evidence type="ECO:0000313" key="2">
    <source>
        <dbReference type="EMBL" id="RLL72241.1"/>
    </source>
</evidence>
<evidence type="ECO:0000256" key="1">
    <source>
        <dbReference type="SAM" id="Phobius"/>
    </source>
</evidence>
<keyword evidence="1" id="KW-0472">Membrane</keyword>
<keyword evidence="3" id="KW-1185">Reference proteome</keyword>
<organism evidence="2 3">
    <name type="scientific">Paenirhodobacter hankyongi</name>
    <dbReference type="NCBI Taxonomy" id="2294033"/>
    <lineage>
        <taxon>Bacteria</taxon>
        <taxon>Pseudomonadati</taxon>
        <taxon>Pseudomonadota</taxon>
        <taxon>Alphaproteobacteria</taxon>
        <taxon>Rhodobacterales</taxon>
        <taxon>Rhodobacter group</taxon>
        <taxon>Paenirhodobacter</taxon>
    </lineage>
</organism>
<dbReference type="EMBL" id="RCHI01000002">
    <property type="protein sequence ID" value="RLL72241.1"/>
    <property type="molecule type" value="Genomic_DNA"/>
</dbReference>
<name>A0A421BVA1_9RHOB</name>
<evidence type="ECO:0000313" key="3">
    <source>
        <dbReference type="Proteomes" id="UP000279673"/>
    </source>
</evidence>
<evidence type="ECO:0008006" key="4">
    <source>
        <dbReference type="Google" id="ProtNLM"/>
    </source>
</evidence>
<keyword evidence="1" id="KW-0812">Transmembrane</keyword>
<comment type="caution">
    <text evidence="2">The sequence shown here is derived from an EMBL/GenBank/DDBJ whole genome shotgun (WGS) entry which is preliminary data.</text>
</comment>
<gene>
    <name evidence="2" type="ORF">DYS74_02180</name>
</gene>
<feature type="transmembrane region" description="Helical" evidence="1">
    <location>
        <begin position="6"/>
        <end position="23"/>
    </location>
</feature>